<dbReference type="AlphaFoldDB" id="A0A7W8FV34"/>
<gene>
    <name evidence="1" type="ORF">HNQ44_003240</name>
</gene>
<evidence type="ECO:0000313" key="1">
    <source>
        <dbReference type="EMBL" id="MBB5181766.1"/>
    </source>
</evidence>
<organism evidence="1 2">
    <name type="scientific">Planococcus koreensis</name>
    <dbReference type="NCBI Taxonomy" id="112331"/>
    <lineage>
        <taxon>Bacteria</taxon>
        <taxon>Bacillati</taxon>
        <taxon>Bacillota</taxon>
        <taxon>Bacilli</taxon>
        <taxon>Bacillales</taxon>
        <taxon>Caryophanaceae</taxon>
        <taxon>Planococcus</taxon>
    </lineage>
</organism>
<comment type="caution">
    <text evidence="1">The sequence shown here is derived from an EMBL/GenBank/DDBJ whole genome shotgun (WGS) entry which is preliminary data.</text>
</comment>
<keyword evidence="2" id="KW-1185">Reference proteome</keyword>
<sequence>MLMTTEQQYFENGISIESYMAQMESNQEKSYSIYEKFNLPEDPELTALLKEKQPHILVITEDWCGDAMMNNAILRKIAEASGIKVRCIARDENLELMDRYLTNGGRSIPKYLILSPDGDVLGTWGPRAPQVQEFVDEQKAKLPEKSDPQYEIHTKTIYGEISDGFTWNSDFWQMVYDDLRKAFMESLK</sequence>
<protein>
    <recommendedName>
        <fullName evidence="3">Thioredoxin family protein</fullName>
    </recommendedName>
</protein>
<dbReference type="InterPro" id="IPR036249">
    <property type="entry name" value="Thioredoxin-like_sf"/>
</dbReference>
<dbReference type="EMBL" id="JACHHE010000013">
    <property type="protein sequence ID" value="MBB5181766.1"/>
    <property type="molecule type" value="Genomic_DNA"/>
</dbReference>
<dbReference type="SUPFAM" id="SSF52833">
    <property type="entry name" value="Thioredoxin-like"/>
    <property type="match status" value="1"/>
</dbReference>
<proteinExistence type="predicted"/>
<name>A0A7W8FV34_9BACL</name>
<dbReference type="Pfam" id="PF14595">
    <property type="entry name" value="Thioredoxin_9"/>
    <property type="match status" value="1"/>
</dbReference>
<evidence type="ECO:0008006" key="3">
    <source>
        <dbReference type="Google" id="ProtNLM"/>
    </source>
</evidence>
<accession>A0A7W8FV34</accession>
<reference evidence="1 2" key="1">
    <citation type="submission" date="2020-08" db="EMBL/GenBank/DDBJ databases">
        <title>Genomic Encyclopedia of Type Strains, Phase IV (KMG-IV): sequencing the most valuable type-strain genomes for metagenomic binning, comparative biology and taxonomic classification.</title>
        <authorList>
            <person name="Goeker M."/>
        </authorList>
    </citation>
    <scope>NUCLEOTIDE SEQUENCE [LARGE SCALE GENOMIC DNA]</scope>
    <source>
        <strain evidence="1 2">DSM 15895</strain>
    </source>
</reference>
<evidence type="ECO:0000313" key="2">
    <source>
        <dbReference type="Proteomes" id="UP000525923"/>
    </source>
</evidence>
<dbReference type="Proteomes" id="UP000525923">
    <property type="component" value="Unassembled WGS sequence"/>
</dbReference>
<dbReference type="Gene3D" id="3.40.30.10">
    <property type="entry name" value="Glutaredoxin"/>
    <property type="match status" value="1"/>
</dbReference>